<dbReference type="Gene3D" id="6.10.250.730">
    <property type="match status" value="1"/>
</dbReference>
<protein>
    <recommendedName>
        <fullName evidence="3">DUF982 domain-containing protein</fullName>
    </recommendedName>
</protein>
<name>A0ABN8JHH7_9HYPH</name>
<evidence type="ECO:0008006" key="3">
    <source>
        <dbReference type="Google" id="ProtNLM"/>
    </source>
</evidence>
<dbReference type="RefSeq" id="WP_254024029.1">
    <property type="nucleotide sequence ID" value="NZ_CAKXZS010000010.1"/>
</dbReference>
<accession>A0ABN8JHH7</accession>
<organism evidence="1 2">
    <name type="scientific">Mesorhizobium ventifaucium</name>
    <dbReference type="NCBI Taxonomy" id="666020"/>
    <lineage>
        <taxon>Bacteria</taxon>
        <taxon>Pseudomonadati</taxon>
        <taxon>Pseudomonadota</taxon>
        <taxon>Alphaproteobacteria</taxon>
        <taxon>Hyphomicrobiales</taxon>
        <taxon>Phyllobacteriaceae</taxon>
        <taxon>Mesorhizobium</taxon>
    </lineage>
</organism>
<comment type="caution">
    <text evidence="1">The sequence shown here is derived from an EMBL/GenBank/DDBJ whole genome shotgun (WGS) entry which is preliminary data.</text>
</comment>
<dbReference type="EMBL" id="CAKXZS010000010">
    <property type="protein sequence ID" value="CAH2396974.1"/>
    <property type="molecule type" value="Genomic_DNA"/>
</dbReference>
<sequence>MHWFNPPVFVKTDRPGRTYGVNHVEGAAEEFMKWPNRGPKWKIQACVDAFEDRVTPQDVRAAFEAAAEEEGML</sequence>
<dbReference type="Pfam" id="PF06169">
    <property type="entry name" value="DUF982"/>
    <property type="match status" value="1"/>
</dbReference>
<proteinExistence type="predicted"/>
<dbReference type="InterPro" id="IPR010385">
    <property type="entry name" value="DUF982"/>
</dbReference>
<gene>
    <name evidence="1" type="ORF">MES4922_180094</name>
</gene>
<reference evidence="1" key="1">
    <citation type="submission" date="2022-03" db="EMBL/GenBank/DDBJ databases">
        <authorList>
            <person name="Brunel B."/>
        </authorList>
    </citation>
    <scope>NUCLEOTIDE SEQUENCE</scope>
    <source>
        <strain evidence="1">STM4922sample</strain>
    </source>
</reference>
<evidence type="ECO:0000313" key="1">
    <source>
        <dbReference type="EMBL" id="CAH2396974.1"/>
    </source>
</evidence>
<evidence type="ECO:0000313" key="2">
    <source>
        <dbReference type="Proteomes" id="UP001152604"/>
    </source>
</evidence>
<dbReference type="Proteomes" id="UP001152604">
    <property type="component" value="Unassembled WGS sequence"/>
</dbReference>
<keyword evidence="2" id="KW-1185">Reference proteome</keyword>